<comment type="caution">
    <text evidence="1">The sequence shown here is derived from an EMBL/GenBank/DDBJ whole genome shotgun (WGS) entry which is preliminary data.</text>
</comment>
<evidence type="ECO:0000313" key="1">
    <source>
        <dbReference type="EMBL" id="KJV67833.1"/>
    </source>
</evidence>
<reference evidence="1 2" key="1">
    <citation type="submission" date="2015-01" db="EMBL/GenBank/DDBJ databases">
        <title>Genome Sequencing of Rickettsiales.</title>
        <authorList>
            <person name="Daugherty S.C."/>
            <person name="Su Q."/>
            <person name="Abolude K."/>
            <person name="Beier-Sexton M."/>
            <person name="Carlyon J.A."/>
            <person name="Carter R."/>
            <person name="Day N.P."/>
            <person name="Dumler S.J."/>
            <person name="Dyachenko V."/>
            <person name="Godinez A."/>
            <person name="Kurtti T.J."/>
            <person name="Lichay M."/>
            <person name="Mullins K.E."/>
            <person name="Ott S."/>
            <person name="Pappas-Brown V."/>
            <person name="Paris D.H."/>
            <person name="Patel P."/>
            <person name="Richards A.L."/>
            <person name="Sadzewicz L."/>
            <person name="Sears K."/>
            <person name="Seidman D."/>
            <person name="Sengamalay N."/>
            <person name="Stenos J."/>
            <person name="Tallon L.J."/>
            <person name="Vincent G."/>
            <person name="Fraser C.M."/>
            <person name="Munderloh U."/>
            <person name="Dunning-Hotopp J.C."/>
        </authorList>
    </citation>
    <scope>NUCLEOTIDE SEQUENCE [LARGE SCALE GENOMIC DNA]</scope>
    <source>
        <strain evidence="1 2">ApNP</strain>
    </source>
</reference>
<protein>
    <submittedName>
        <fullName evidence="1">Uncharacterized protein</fullName>
    </submittedName>
</protein>
<dbReference type="EMBL" id="LANW01000001">
    <property type="protein sequence ID" value="KJV67833.1"/>
    <property type="molecule type" value="Genomic_DNA"/>
</dbReference>
<evidence type="ECO:0000313" key="2">
    <source>
        <dbReference type="Proteomes" id="UP000033385"/>
    </source>
</evidence>
<organism evidence="1 2">
    <name type="scientific">Anaplasma phagocytophilum str. ApNP</name>
    <dbReference type="NCBI Taxonomy" id="1359153"/>
    <lineage>
        <taxon>Bacteria</taxon>
        <taxon>Pseudomonadati</taxon>
        <taxon>Pseudomonadota</taxon>
        <taxon>Alphaproteobacteria</taxon>
        <taxon>Rickettsiales</taxon>
        <taxon>Anaplasmataceae</taxon>
        <taxon>Anaplasma</taxon>
        <taxon>phagocytophilum group</taxon>
    </lineage>
</organism>
<dbReference type="AlphaFoldDB" id="A0A0F3NIE9"/>
<accession>A0A0F3NIE9</accession>
<name>A0A0F3NIE9_ANAPH</name>
<sequence length="103" mass="11817">MTFNIYATIITSRIAQVFLEFCFHRVMQHSRVVIAFDGYRERCRLCCCMHGDILYLQLVLVVKLPNVDVVGANCNICALHAESITLLSKVEGFSQTNFRKICR</sequence>
<proteinExistence type="predicted"/>
<dbReference type="Proteomes" id="UP000033385">
    <property type="component" value="Unassembled WGS sequence"/>
</dbReference>
<gene>
    <name evidence="1" type="ORF">APHNP_0724</name>
</gene>
<dbReference type="PATRIC" id="fig|1359153.3.peg.746"/>